<reference evidence="1" key="1">
    <citation type="journal article" date="2005" name="Genome Res.">
        <title>Sequence, annotation, and analysis of synteny between rice chromosome 3 and diverged grass species.</title>
        <authorList>
            <consortium name="Rice Chromosome 3 Sequencing Consortium"/>
            <person name="Buell C.R."/>
            <person name="Yuan Q."/>
            <person name="Ouyang S."/>
            <person name="Liu J."/>
            <person name="Zhu W."/>
            <person name="Wang A."/>
            <person name="Maiti R."/>
            <person name="Haas B."/>
            <person name="Wortman J."/>
            <person name="Pertea M."/>
            <person name="Jones K.M."/>
            <person name="Kim M."/>
            <person name="Overton L."/>
            <person name="Tsitrin T."/>
            <person name="Fadrosh D."/>
            <person name="Bera J."/>
            <person name="Weaver B."/>
            <person name="Jin S."/>
            <person name="Johri S."/>
            <person name="Reardon M."/>
            <person name="Webb K."/>
            <person name="Hill J."/>
            <person name="Moffat K."/>
            <person name="Tallon L."/>
            <person name="Van Aken S."/>
            <person name="Lewis M."/>
            <person name="Utterback T."/>
            <person name="Feldblyum T."/>
            <person name="Zismann V."/>
            <person name="Iobst S."/>
            <person name="Hsiao J."/>
            <person name="de Vazeille A.R."/>
            <person name="Salzberg S.L."/>
            <person name="White O."/>
            <person name="Fraser C."/>
            <person name="Yu Y."/>
            <person name="Kim H."/>
            <person name="Rambo T."/>
            <person name="Currie J."/>
            <person name="Collura K."/>
            <person name="Kernodle-Thompson S."/>
            <person name="Wei F."/>
            <person name="Kudrna K."/>
            <person name="Ammiraju J.S."/>
            <person name="Luo M."/>
            <person name="Goicoechea J.L."/>
            <person name="Wing R.A."/>
            <person name="Henry D."/>
            <person name="Oates R."/>
            <person name="Palmer M."/>
            <person name="Pries G."/>
            <person name="Saski C."/>
            <person name="Simmons J."/>
            <person name="Soderlund C."/>
            <person name="Nelson W."/>
            <person name="de la Bastide M."/>
            <person name="Spiegel L."/>
            <person name="Nascimento L."/>
            <person name="Huang E."/>
            <person name="Preston R."/>
            <person name="Zutavern T."/>
            <person name="Palmer L."/>
            <person name="O'Shaughnessy A."/>
            <person name="Dike S."/>
            <person name="McCombie W.R."/>
            <person name="Minx P."/>
            <person name="Cordum H."/>
            <person name="Wilson R."/>
            <person name="Jin W."/>
            <person name="Lee H.R."/>
            <person name="Jiang J."/>
            <person name="Jackson S."/>
        </authorList>
    </citation>
    <scope>NUCLEOTIDE SEQUENCE [LARGE SCALE GENOMIC DNA]</scope>
</reference>
<accession>Q10J75</accession>
<dbReference type="AlphaFoldDB" id="Q10J75"/>
<organism evidence="1">
    <name type="scientific">Oryza sativa subsp. japonica</name>
    <name type="common">Rice</name>
    <dbReference type="NCBI Taxonomy" id="39947"/>
    <lineage>
        <taxon>Eukaryota</taxon>
        <taxon>Viridiplantae</taxon>
        <taxon>Streptophyta</taxon>
        <taxon>Embryophyta</taxon>
        <taxon>Tracheophyta</taxon>
        <taxon>Spermatophyta</taxon>
        <taxon>Magnoliopsida</taxon>
        <taxon>Liliopsida</taxon>
        <taxon>Poales</taxon>
        <taxon>Poaceae</taxon>
        <taxon>BOP clade</taxon>
        <taxon>Oryzoideae</taxon>
        <taxon>Oryzeae</taxon>
        <taxon>Oryzinae</taxon>
        <taxon>Oryza</taxon>
        <taxon>Oryza sativa</taxon>
    </lineage>
</organism>
<protein>
    <submittedName>
        <fullName evidence="1">Uncharacterized protein</fullName>
    </submittedName>
</protein>
<gene>
    <name evidence="1" type="ordered locus">LOC_Os03g31670</name>
</gene>
<proteinExistence type="predicted"/>
<evidence type="ECO:0000313" key="1">
    <source>
        <dbReference type="EMBL" id="ABF96763.1"/>
    </source>
</evidence>
<dbReference type="EMBL" id="DP000009">
    <property type="protein sequence ID" value="ABF96763.1"/>
    <property type="molecule type" value="Genomic_DNA"/>
</dbReference>
<reference evidence="1" key="2">
    <citation type="submission" date="2006-06" db="EMBL/GenBank/DDBJ databases">
        <authorList>
            <person name="Buell R."/>
            <person name="Wing R.A."/>
            <person name="McCombie W.A."/>
            <person name="Ouyang S."/>
        </authorList>
    </citation>
    <scope>NUCLEOTIDE SEQUENCE</scope>
</reference>
<name>Q10J75_ORYSJ</name>
<sequence>MAITLQDVSMLIRMPLAGQAIVLPDPLVDWRDDIIGRYACIVPEDDSDIKCFFSEDEARGPTLHWLSQFEVGYMKDDTENYHVELHLEAYLLWHFGWVMFTSGHRNTVDARMINLASHSGRMFRFEVRTNTSLKCSIYLRRITFSGVRTPTRRHNAVPLLASIHSACVTRLTG</sequence>